<reference evidence="6 7" key="1">
    <citation type="submission" date="2018-06" db="EMBL/GenBank/DDBJ databases">
        <title>Bacteria isolated from soil of Wuhan.</title>
        <authorList>
            <person name="Wei X."/>
            <person name="Chunhua H."/>
        </authorList>
    </citation>
    <scope>NUCLEOTIDE SEQUENCE [LARGE SCALE GENOMIC DNA]</scope>
    <source>
        <strain evidence="7">xwS2</strain>
    </source>
</reference>
<dbReference type="AlphaFoldDB" id="A0A443ZQI6"/>
<dbReference type="Gene3D" id="3.30.450.20">
    <property type="entry name" value="PAS domain"/>
    <property type="match status" value="1"/>
</dbReference>
<keyword evidence="2" id="KW-0238">DNA-binding</keyword>
<dbReference type="PANTHER" id="PTHR44688:SF16">
    <property type="entry name" value="DNA-BINDING TRANSCRIPTIONAL ACTIVATOR DEVR_DOSR"/>
    <property type="match status" value="1"/>
</dbReference>
<evidence type="ECO:0000259" key="4">
    <source>
        <dbReference type="PROSITE" id="PS50043"/>
    </source>
</evidence>
<feature type="domain" description="HTH luxR-type" evidence="4">
    <location>
        <begin position="125"/>
        <end position="190"/>
    </location>
</feature>
<dbReference type="InterPro" id="IPR035965">
    <property type="entry name" value="PAS-like_dom_sf"/>
</dbReference>
<dbReference type="SMART" id="SM00421">
    <property type="entry name" value="HTH_LUXR"/>
    <property type="match status" value="1"/>
</dbReference>
<dbReference type="CDD" id="cd06170">
    <property type="entry name" value="LuxR_C_like"/>
    <property type="match status" value="1"/>
</dbReference>
<comment type="caution">
    <text evidence="6">The sequence shown here is derived from an EMBL/GenBank/DDBJ whole genome shotgun (WGS) entry which is preliminary data.</text>
</comment>
<gene>
    <name evidence="6" type="ORF">DM813_19450</name>
</gene>
<dbReference type="PRINTS" id="PR00038">
    <property type="entry name" value="HTHLUXR"/>
</dbReference>
<dbReference type="InterPro" id="IPR000792">
    <property type="entry name" value="Tscrpt_reg_LuxR_C"/>
</dbReference>
<sequence length="190" mass="22047">MTDPARQLQDLERLAFQVSPAPQVITGNRRMLDLNEAFQTLFGYERDDLLGELILKLYPSQADFNIIGERSLSWLRHAKNGAYSDERFMQHRSGEVFWARANGYTLTPDDPFQLMVWHFERMDRVFRPTVNLTPREREISAHIVNGLTCKEIGRKLAISHRTVEVHRARLMKKLQAKNSAELVSKIIVLN</sequence>
<dbReference type="Pfam" id="PF00196">
    <property type="entry name" value="GerE"/>
    <property type="match status" value="1"/>
</dbReference>
<dbReference type="Proteomes" id="UP000288983">
    <property type="component" value="Unassembled WGS sequence"/>
</dbReference>
<dbReference type="InterPro" id="IPR016032">
    <property type="entry name" value="Sig_transdc_resp-reg_C-effctor"/>
</dbReference>
<proteinExistence type="predicted"/>
<dbReference type="PROSITE" id="PS50043">
    <property type="entry name" value="HTH_LUXR_2"/>
    <property type="match status" value="1"/>
</dbReference>
<keyword evidence="3" id="KW-0804">Transcription</keyword>
<dbReference type="RefSeq" id="WP_128324961.1">
    <property type="nucleotide sequence ID" value="NZ_QJRG01000047.1"/>
</dbReference>
<dbReference type="Pfam" id="PF13426">
    <property type="entry name" value="PAS_9"/>
    <property type="match status" value="1"/>
</dbReference>
<name>A0A443ZQI6_9PSED</name>
<feature type="domain" description="PAS" evidence="5">
    <location>
        <begin position="27"/>
        <end position="52"/>
    </location>
</feature>
<dbReference type="SUPFAM" id="SSF55785">
    <property type="entry name" value="PYP-like sensor domain (PAS domain)"/>
    <property type="match status" value="1"/>
</dbReference>
<organism evidence="6 7">
    <name type="scientific">Pseudomonas alkylphenolica</name>
    <dbReference type="NCBI Taxonomy" id="237609"/>
    <lineage>
        <taxon>Bacteria</taxon>
        <taxon>Pseudomonadati</taxon>
        <taxon>Pseudomonadota</taxon>
        <taxon>Gammaproteobacteria</taxon>
        <taxon>Pseudomonadales</taxon>
        <taxon>Pseudomonadaceae</taxon>
        <taxon>Pseudomonas</taxon>
    </lineage>
</organism>
<dbReference type="PROSITE" id="PS50112">
    <property type="entry name" value="PAS"/>
    <property type="match status" value="1"/>
</dbReference>
<evidence type="ECO:0000256" key="3">
    <source>
        <dbReference type="ARBA" id="ARBA00023163"/>
    </source>
</evidence>
<protein>
    <submittedName>
        <fullName evidence="6">LuxR family transcriptional regulator</fullName>
    </submittedName>
</protein>
<dbReference type="InterPro" id="IPR036388">
    <property type="entry name" value="WH-like_DNA-bd_sf"/>
</dbReference>
<dbReference type="GO" id="GO:0006355">
    <property type="term" value="P:regulation of DNA-templated transcription"/>
    <property type="evidence" value="ECO:0007669"/>
    <property type="project" value="InterPro"/>
</dbReference>
<dbReference type="SUPFAM" id="SSF46894">
    <property type="entry name" value="C-terminal effector domain of the bipartite response regulators"/>
    <property type="match status" value="1"/>
</dbReference>
<dbReference type="PANTHER" id="PTHR44688">
    <property type="entry name" value="DNA-BINDING TRANSCRIPTIONAL ACTIVATOR DEVR_DOSR"/>
    <property type="match status" value="1"/>
</dbReference>
<dbReference type="OrthoDB" id="9802186at2"/>
<dbReference type="EMBL" id="QJRG01000047">
    <property type="protein sequence ID" value="RWU21359.1"/>
    <property type="molecule type" value="Genomic_DNA"/>
</dbReference>
<dbReference type="NCBIfam" id="TIGR00229">
    <property type="entry name" value="sensory_box"/>
    <property type="match status" value="1"/>
</dbReference>
<evidence type="ECO:0000313" key="7">
    <source>
        <dbReference type="Proteomes" id="UP000288983"/>
    </source>
</evidence>
<evidence type="ECO:0000256" key="1">
    <source>
        <dbReference type="ARBA" id="ARBA00023015"/>
    </source>
</evidence>
<evidence type="ECO:0000259" key="5">
    <source>
        <dbReference type="PROSITE" id="PS50112"/>
    </source>
</evidence>
<evidence type="ECO:0000313" key="6">
    <source>
        <dbReference type="EMBL" id="RWU21359.1"/>
    </source>
</evidence>
<evidence type="ECO:0000256" key="2">
    <source>
        <dbReference type="ARBA" id="ARBA00023125"/>
    </source>
</evidence>
<dbReference type="Gene3D" id="1.10.10.10">
    <property type="entry name" value="Winged helix-like DNA-binding domain superfamily/Winged helix DNA-binding domain"/>
    <property type="match status" value="1"/>
</dbReference>
<accession>A0A443ZQI6</accession>
<dbReference type="GO" id="GO:0003677">
    <property type="term" value="F:DNA binding"/>
    <property type="evidence" value="ECO:0007669"/>
    <property type="project" value="UniProtKB-KW"/>
</dbReference>
<dbReference type="CDD" id="cd00130">
    <property type="entry name" value="PAS"/>
    <property type="match status" value="1"/>
</dbReference>
<dbReference type="InterPro" id="IPR000014">
    <property type="entry name" value="PAS"/>
</dbReference>
<keyword evidence="1" id="KW-0805">Transcription regulation</keyword>